<proteinExistence type="inferred from homology"/>
<dbReference type="InterPro" id="IPR052542">
    <property type="entry name" value="Cholesterol_Oxidase"/>
</dbReference>
<evidence type="ECO:0000256" key="13">
    <source>
        <dbReference type="ARBA" id="ARBA00049723"/>
    </source>
</evidence>
<dbReference type="SUPFAM" id="SSF51905">
    <property type="entry name" value="FAD/NAD(P)-binding domain"/>
    <property type="match status" value="1"/>
</dbReference>
<evidence type="ECO:0000256" key="1">
    <source>
        <dbReference type="ARBA" id="ARBA00001974"/>
    </source>
</evidence>
<comment type="cofactor">
    <cofactor evidence="1">
        <name>FAD</name>
        <dbReference type="ChEBI" id="CHEBI:57692"/>
    </cofactor>
</comment>
<accession>E0TBM8</accession>
<keyword evidence="3" id="KW-0153">Cholesterol metabolism</keyword>
<name>E0TBM8_PARBH</name>
<dbReference type="STRING" id="314260.PB2503_01622"/>
<keyword evidence="4" id="KW-0285">Flavoprotein</keyword>
<dbReference type="KEGG" id="pbr:PB2503_01622"/>
<evidence type="ECO:0000256" key="2">
    <source>
        <dbReference type="ARBA" id="ARBA00010790"/>
    </source>
</evidence>
<dbReference type="Gene3D" id="3.50.50.60">
    <property type="entry name" value="FAD/NAD(P)-binding domain"/>
    <property type="match status" value="1"/>
</dbReference>
<evidence type="ECO:0000259" key="17">
    <source>
        <dbReference type="Pfam" id="PF05199"/>
    </source>
</evidence>
<evidence type="ECO:0000256" key="5">
    <source>
        <dbReference type="ARBA" id="ARBA00022827"/>
    </source>
</evidence>
<reference evidence="19" key="1">
    <citation type="submission" date="2010-08" db="EMBL/GenBank/DDBJ databases">
        <title>Genome sequence of Parvularcula bermudensis HTCC2503.</title>
        <authorList>
            <person name="Kang D.-M."/>
            <person name="Oh H.-M."/>
            <person name="Cho J.-C."/>
        </authorList>
    </citation>
    <scope>NUCLEOTIDE SEQUENCE [LARGE SCALE GENOMIC DNA]</scope>
    <source>
        <strain evidence="19">ATCC BAA-594 / HTCC2503 / KCTC 12087</strain>
    </source>
</reference>
<evidence type="ECO:0000256" key="15">
    <source>
        <dbReference type="ARBA" id="ARBA00049778"/>
    </source>
</evidence>
<evidence type="ECO:0000313" key="18">
    <source>
        <dbReference type="EMBL" id="ADM08403.1"/>
    </source>
</evidence>
<evidence type="ECO:0000256" key="7">
    <source>
        <dbReference type="ARBA" id="ARBA00023098"/>
    </source>
</evidence>
<evidence type="ECO:0000313" key="19">
    <source>
        <dbReference type="Proteomes" id="UP000001302"/>
    </source>
</evidence>
<dbReference type="GO" id="GO:0008203">
    <property type="term" value="P:cholesterol metabolic process"/>
    <property type="evidence" value="ECO:0007669"/>
    <property type="project" value="UniProtKB-KW"/>
</dbReference>
<dbReference type="EMBL" id="CP002156">
    <property type="protein sequence ID" value="ADM08403.1"/>
    <property type="molecule type" value="Genomic_DNA"/>
</dbReference>
<evidence type="ECO:0000256" key="3">
    <source>
        <dbReference type="ARBA" id="ARBA00022548"/>
    </source>
</evidence>
<dbReference type="Gene3D" id="3.30.410.10">
    <property type="entry name" value="Cholesterol Oxidase, domain 2"/>
    <property type="match status" value="1"/>
</dbReference>
<protein>
    <recommendedName>
        <fullName evidence="14">Cholesterol oxidase</fullName>
        <ecNumber evidence="13">1.1.3.6</ecNumber>
        <ecNumber evidence="11">5.3.3.1</ecNumber>
    </recommendedName>
    <alternativeName>
        <fullName evidence="15">Cholesterol isomerase</fullName>
    </alternativeName>
</protein>
<dbReference type="AlphaFoldDB" id="E0TBM8"/>
<dbReference type="Pfam" id="PF05199">
    <property type="entry name" value="GMC_oxred_C"/>
    <property type="match status" value="1"/>
</dbReference>
<dbReference type="PANTHER" id="PTHR47470:SF1">
    <property type="entry name" value="FAD-DEPENDENT OXIDOREDUCTASE 2 FAD BINDING DOMAIN-CONTAINING PROTEIN"/>
    <property type="match status" value="1"/>
</dbReference>
<dbReference type="PANTHER" id="PTHR47470">
    <property type="entry name" value="CHOLESTEROL OXIDASE"/>
    <property type="match status" value="1"/>
</dbReference>
<feature type="region of interest" description="Disordered" evidence="16">
    <location>
        <begin position="1"/>
        <end position="23"/>
    </location>
</feature>
<sequence>MGQNYSNNKQNIQKAAKQTKSGVSTGRRDLLKVGLASALSTSVLSAPAIARPFRQRERHRAVIIGTGFGGAVTALRLAQAGIDVTLLERGIRWPSGPNGDTFPDFEGASKDPRTTWLSNAPAFQPIGQGGVLPDKVLEKLFFKPFTGLQERVVGNGLDIICGAGVGGGSLTYQGVTMQPSEAQFVADLPGLDYGKFDRDYYRRVEAMLRLAPIPDDLLYHPTYKAALQWHDRIAAAGETPYRTRMPIDWSFAQAELRGEMKPVYTTGDLVFGVNNGGKFSLDKTYIAAAEATGRVSLKVLHNVTDIHRDRWGRWLVDVDIIDTGGEVMQRKRLVTDALFLGAGSAGTTRLLMKAKAKDQIADLPDDVGGQWGNNGDRIFVWRPSDVSPGPQQGGPTAIALQDWDNPGGPLTLMQGPVPAKVDVGVSTLVGFGPVSPGGYFTYDERKDDAVLNWDQAVDRELTQRITAKMQEVVGPDDLLFDTTTAETTTWHPLGGAIMGKVCDLAGRVMGQTGLYVVDGALIAGSTGACNPSMTIAALAEHCIETVLKEDLGRVF</sequence>
<evidence type="ECO:0000256" key="6">
    <source>
        <dbReference type="ARBA" id="ARBA00023002"/>
    </source>
</evidence>
<evidence type="ECO:0000256" key="10">
    <source>
        <dbReference type="ARBA" id="ARBA00023235"/>
    </source>
</evidence>
<keyword evidence="19" id="KW-1185">Reference proteome</keyword>
<dbReference type="InterPro" id="IPR007867">
    <property type="entry name" value="GMC_OxRtase_C"/>
</dbReference>
<comment type="pathway">
    <text evidence="12">Steroid metabolism; cholesterol degradation.</text>
</comment>
<organism evidence="18 19">
    <name type="scientific">Parvularcula bermudensis (strain ATCC BAA-594 / HTCC2503 / KCTC 12087)</name>
    <dbReference type="NCBI Taxonomy" id="314260"/>
    <lineage>
        <taxon>Bacteria</taxon>
        <taxon>Pseudomonadati</taxon>
        <taxon>Pseudomonadota</taxon>
        <taxon>Alphaproteobacteria</taxon>
        <taxon>Parvularculales</taxon>
        <taxon>Parvularculaceae</taxon>
        <taxon>Parvularcula</taxon>
    </lineage>
</organism>
<dbReference type="EC" id="5.3.3.1" evidence="11"/>
<evidence type="ECO:0000256" key="14">
    <source>
        <dbReference type="ARBA" id="ARBA00049744"/>
    </source>
</evidence>
<evidence type="ECO:0000256" key="8">
    <source>
        <dbReference type="ARBA" id="ARBA00023166"/>
    </source>
</evidence>
<keyword evidence="10" id="KW-0413">Isomerase</keyword>
<evidence type="ECO:0000256" key="9">
    <source>
        <dbReference type="ARBA" id="ARBA00023221"/>
    </source>
</evidence>
<keyword evidence="8" id="KW-1207">Sterol metabolism</keyword>
<comment type="similarity">
    <text evidence="2">Belongs to the GMC oxidoreductase family.</text>
</comment>
<evidence type="ECO:0000256" key="12">
    <source>
        <dbReference type="ARBA" id="ARBA00049645"/>
    </source>
</evidence>
<keyword evidence="5" id="KW-0274">FAD</keyword>
<dbReference type="Proteomes" id="UP000001302">
    <property type="component" value="Chromosome"/>
</dbReference>
<dbReference type="GO" id="GO:0004769">
    <property type="term" value="F:steroid Delta-isomerase activity"/>
    <property type="evidence" value="ECO:0007669"/>
    <property type="project" value="UniProtKB-EC"/>
</dbReference>
<dbReference type="HOGENOM" id="CLU_040036_0_0_5"/>
<feature type="domain" description="Glucose-methanol-choline oxidoreductase C-terminal" evidence="17">
    <location>
        <begin position="474"/>
        <end position="539"/>
    </location>
</feature>
<keyword evidence="6" id="KW-0560">Oxidoreductase</keyword>
<dbReference type="eggNOG" id="COG2303">
    <property type="taxonomic scope" value="Bacteria"/>
</dbReference>
<evidence type="ECO:0000256" key="11">
    <source>
        <dbReference type="ARBA" id="ARBA00038856"/>
    </source>
</evidence>
<keyword evidence="7" id="KW-0443">Lipid metabolism</keyword>
<dbReference type="InterPro" id="IPR036188">
    <property type="entry name" value="FAD/NAD-bd_sf"/>
</dbReference>
<evidence type="ECO:0000256" key="16">
    <source>
        <dbReference type="SAM" id="MobiDB-lite"/>
    </source>
</evidence>
<dbReference type="EC" id="1.1.3.6" evidence="13"/>
<dbReference type="SUPFAM" id="SSF54373">
    <property type="entry name" value="FAD-linked reductases, C-terminal domain"/>
    <property type="match status" value="1"/>
</dbReference>
<gene>
    <name evidence="18" type="ordered locus">PB2503_01622</name>
</gene>
<keyword evidence="9" id="KW-0753">Steroid metabolism</keyword>
<reference evidence="18 19" key="2">
    <citation type="journal article" date="2011" name="J. Bacteriol.">
        <title>Complete genome sequence of strain HTCC2503T of Parvularcula bermudensis, the type species of the order "Parvularculales" in the class Alphaproteobacteria.</title>
        <authorList>
            <person name="Oh H.M."/>
            <person name="Kang I."/>
            <person name="Vergin K.L."/>
            <person name="Kang D."/>
            <person name="Rhee K.H."/>
            <person name="Giovannoni S.J."/>
            <person name="Cho J.C."/>
        </authorList>
    </citation>
    <scope>NUCLEOTIDE SEQUENCE [LARGE SCALE GENOMIC DNA]</scope>
    <source>
        <strain evidence="19">ATCC BAA-594 / HTCC2503 / KCTC 12087</strain>
    </source>
</reference>
<evidence type="ECO:0000256" key="4">
    <source>
        <dbReference type="ARBA" id="ARBA00022630"/>
    </source>
</evidence>
<dbReference type="GO" id="GO:0016995">
    <property type="term" value="F:cholesterol oxidase activity"/>
    <property type="evidence" value="ECO:0007669"/>
    <property type="project" value="UniProtKB-EC"/>
</dbReference>
<dbReference type="Pfam" id="PF13450">
    <property type="entry name" value="NAD_binding_8"/>
    <property type="match status" value="1"/>
</dbReference>